<evidence type="ECO:0000313" key="4">
    <source>
        <dbReference type="Proteomes" id="UP000551878"/>
    </source>
</evidence>
<evidence type="ECO:0000259" key="2">
    <source>
        <dbReference type="PROSITE" id="PS51677"/>
    </source>
</evidence>
<dbReference type="InterPro" id="IPR051398">
    <property type="entry name" value="Polysacch_Deacetylase"/>
</dbReference>
<dbReference type="InterPro" id="IPR011330">
    <property type="entry name" value="Glyco_hydro/deAcase_b/a-brl"/>
</dbReference>
<gene>
    <name evidence="3" type="ORF">HNQ41_002067</name>
</gene>
<sequence>MKILKYVVFSLISFLMVGIILSGCSNDSEITAEEMPTKEDSELKIDKLDRLSGPLYGYEDNGRVLVPVDVLQAFYEKEVIFENDKEVVDFVNDEKKVRFTIGDDTADIEGESQEIATEPRMVQGSPYVPIKYVARTFELPYDKKDAPDILKLKARDTEADPLSLHIKPIKSAYKYEPEKIYGLMYHDIAKEADMSNSYTQVTPERFEDQMNALIDAGYETVTDADIVEYRDNPDFNLPKKPILVTFDDGYRSNYEYAFPIMKELGLRGSVYPNVERNDTEQDWFLTWEQMEEMQRSGVINIQTHSYDQHHHIEGKDGEKEAVYITKKPAEDKDKYRERIRADLKLATNRLEEELGHEVHSFAFPFGRYNDTLIDVAKDKGYDLFITTNYNVNTIDDLDDKLFHRMNVPNGYTGEILIEELSKLEPKN</sequence>
<dbReference type="Gene3D" id="3.20.20.370">
    <property type="entry name" value="Glycoside hydrolase/deacetylase"/>
    <property type="match status" value="1"/>
</dbReference>
<dbReference type="Proteomes" id="UP000551878">
    <property type="component" value="Unassembled WGS sequence"/>
</dbReference>
<dbReference type="EMBL" id="JACHHB010000008">
    <property type="protein sequence ID" value="MBB5173877.1"/>
    <property type="molecule type" value="Genomic_DNA"/>
</dbReference>
<accession>A0A840QRG3</accession>
<dbReference type="InterPro" id="IPR002509">
    <property type="entry name" value="NODB_dom"/>
</dbReference>
<protein>
    <submittedName>
        <fullName evidence="3">Peptidoglycan/xylan/chitin deacetylase (PgdA/CDA1 family)</fullName>
    </submittedName>
</protein>
<reference evidence="3 4" key="1">
    <citation type="submission" date="2020-08" db="EMBL/GenBank/DDBJ databases">
        <title>Genomic Encyclopedia of Type Strains, Phase IV (KMG-IV): sequencing the most valuable type-strain genomes for metagenomic binning, comparative biology and taxonomic classification.</title>
        <authorList>
            <person name="Goeker M."/>
        </authorList>
    </citation>
    <scope>NUCLEOTIDE SEQUENCE [LARGE SCALE GENOMIC DNA]</scope>
    <source>
        <strain evidence="3 4">DSM 24696</strain>
    </source>
</reference>
<keyword evidence="4" id="KW-1185">Reference proteome</keyword>
<comment type="caution">
    <text evidence="3">The sequence shown here is derived from an EMBL/GenBank/DDBJ whole genome shotgun (WGS) entry which is preliminary data.</text>
</comment>
<name>A0A840QRG3_9BACI</name>
<dbReference type="InterPro" id="IPR036582">
    <property type="entry name" value="Mao_N_sf"/>
</dbReference>
<evidence type="ECO:0000313" key="3">
    <source>
        <dbReference type="EMBL" id="MBB5173877.1"/>
    </source>
</evidence>
<dbReference type="PROSITE" id="PS51257">
    <property type="entry name" value="PROKAR_LIPOPROTEIN"/>
    <property type="match status" value="1"/>
</dbReference>
<keyword evidence="1" id="KW-0732">Signal</keyword>
<dbReference type="Gene3D" id="3.30.457.10">
    <property type="entry name" value="Copper amine oxidase-like, N-terminal domain"/>
    <property type="match status" value="1"/>
</dbReference>
<evidence type="ECO:0000256" key="1">
    <source>
        <dbReference type="ARBA" id="ARBA00022729"/>
    </source>
</evidence>
<dbReference type="PROSITE" id="PS51677">
    <property type="entry name" value="NODB"/>
    <property type="match status" value="1"/>
</dbReference>
<dbReference type="Pfam" id="PF07833">
    <property type="entry name" value="Cu_amine_oxidN1"/>
    <property type="match status" value="1"/>
</dbReference>
<dbReference type="Pfam" id="PF01522">
    <property type="entry name" value="Polysacc_deac_1"/>
    <property type="match status" value="1"/>
</dbReference>
<proteinExistence type="predicted"/>
<dbReference type="GO" id="GO:0016810">
    <property type="term" value="F:hydrolase activity, acting on carbon-nitrogen (but not peptide) bonds"/>
    <property type="evidence" value="ECO:0007669"/>
    <property type="project" value="InterPro"/>
</dbReference>
<dbReference type="RefSeq" id="WP_184664311.1">
    <property type="nucleotide sequence ID" value="NZ_JACHHB010000008.1"/>
</dbReference>
<dbReference type="AlphaFoldDB" id="A0A840QRG3"/>
<dbReference type="PANTHER" id="PTHR34216:SF7">
    <property type="entry name" value="POLY-BETA-1,6-N-ACETYL-D-GLUCOSAMINE N-DEACETYLASE"/>
    <property type="match status" value="1"/>
</dbReference>
<organism evidence="3 4">
    <name type="scientific">Texcoconibacillus texcoconensis</name>
    <dbReference type="NCBI Taxonomy" id="1095777"/>
    <lineage>
        <taxon>Bacteria</taxon>
        <taxon>Bacillati</taxon>
        <taxon>Bacillota</taxon>
        <taxon>Bacilli</taxon>
        <taxon>Bacillales</taxon>
        <taxon>Bacillaceae</taxon>
        <taxon>Texcoconibacillus</taxon>
    </lineage>
</organism>
<dbReference type="InterPro" id="IPR012854">
    <property type="entry name" value="Cu_amine_oxidase-like_N"/>
</dbReference>
<dbReference type="GO" id="GO:0005975">
    <property type="term" value="P:carbohydrate metabolic process"/>
    <property type="evidence" value="ECO:0007669"/>
    <property type="project" value="InterPro"/>
</dbReference>
<feature type="domain" description="NodB homology" evidence="2">
    <location>
        <begin position="240"/>
        <end position="427"/>
    </location>
</feature>
<dbReference type="SUPFAM" id="SSF88713">
    <property type="entry name" value="Glycoside hydrolase/deacetylase"/>
    <property type="match status" value="1"/>
</dbReference>
<dbReference type="PANTHER" id="PTHR34216">
    <property type="match status" value="1"/>
</dbReference>
<dbReference type="SUPFAM" id="SSF55383">
    <property type="entry name" value="Copper amine oxidase, domain N"/>
    <property type="match status" value="1"/>
</dbReference>
<dbReference type="CDD" id="cd10969">
    <property type="entry name" value="CE4_Ecf1_like_5s"/>
    <property type="match status" value="1"/>
</dbReference>